<organism evidence="2 3">
    <name type="scientific">Dissostichus mawsoni</name>
    <name type="common">Antarctic cod</name>
    <dbReference type="NCBI Taxonomy" id="36200"/>
    <lineage>
        <taxon>Eukaryota</taxon>
        <taxon>Metazoa</taxon>
        <taxon>Chordata</taxon>
        <taxon>Craniata</taxon>
        <taxon>Vertebrata</taxon>
        <taxon>Euteleostomi</taxon>
        <taxon>Actinopterygii</taxon>
        <taxon>Neopterygii</taxon>
        <taxon>Teleostei</taxon>
        <taxon>Neoteleostei</taxon>
        <taxon>Acanthomorphata</taxon>
        <taxon>Eupercaria</taxon>
        <taxon>Perciformes</taxon>
        <taxon>Notothenioidei</taxon>
        <taxon>Nototheniidae</taxon>
        <taxon>Dissostichus</taxon>
    </lineage>
</organism>
<keyword evidence="3" id="KW-1185">Reference proteome</keyword>
<sequence>MSVTKNAVFCGAHFRQEDYEAGDLMEFRMGYRSQDRTLGDNGTACHEGTDSPTASDAGLIDPDRQNKQGFRSSTCPDVLSSDVTRLVIGLHNVVLQSSEVPSSTWCELEGLKRSIDFLKEQHMQVSALITDRNRQVAKWVREELCPGGTSHFFDIWHIGKSLGKALDAAAKERECEDLKLWRPAIINHLYWTAASTPDGDPDVMEAKWQSMVNHVQDIHEHGTPAFPCCAHPPLEGQARDKEWLEPGTTAAIKLERVTSRTALVKDVRKLSPQHQTYSLEAFHSLILHFAPKHTGREVARTSDGEVRYAVRYPRFCKGGWVVRPIKEKPSYVQPEEPRRNLNSLQEKMLSCTLKPVFQQDNSRQSDEACRPHGMRSTPSDEACRPHGIRSTPSDEACRPHGIRSTPSDEACRPHGIRSTPSDEACRPHGIRSTPSDEACRPHGIRSTPSDEAQLRTRYACCLQQD</sequence>
<evidence type="ECO:0000313" key="2">
    <source>
        <dbReference type="EMBL" id="KAF3841533.1"/>
    </source>
</evidence>
<evidence type="ECO:0008006" key="4">
    <source>
        <dbReference type="Google" id="ProtNLM"/>
    </source>
</evidence>
<dbReference type="PANTHER" id="PTHR31751">
    <property type="entry name" value="SI:CH211-108C17.2-RELATED-RELATED"/>
    <property type="match status" value="1"/>
</dbReference>
<reference evidence="2 3" key="1">
    <citation type="submission" date="2020-03" db="EMBL/GenBank/DDBJ databases">
        <title>Dissostichus mawsoni Genome sequencing and assembly.</title>
        <authorList>
            <person name="Park H."/>
        </authorList>
    </citation>
    <scope>NUCLEOTIDE SEQUENCE [LARGE SCALE GENOMIC DNA]</scope>
    <source>
        <strain evidence="2">DM0001</strain>
        <tissue evidence="2">Muscle</tissue>
    </source>
</reference>
<dbReference type="AlphaFoldDB" id="A0A7J5XXL5"/>
<dbReference type="PANTHER" id="PTHR31751:SF42">
    <property type="entry name" value="PROTEIN CBG10204"/>
    <property type="match status" value="1"/>
</dbReference>
<comment type="caution">
    <text evidence="2">The sequence shown here is derived from an EMBL/GenBank/DDBJ whole genome shotgun (WGS) entry which is preliminary data.</text>
</comment>
<dbReference type="OrthoDB" id="5814287at2759"/>
<evidence type="ECO:0000313" key="3">
    <source>
        <dbReference type="Proteomes" id="UP000518266"/>
    </source>
</evidence>
<gene>
    <name evidence="2" type="ORF">F7725_007395</name>
</gene>
<feature type="region of interest" description="Disordered" evidence="1">
    <location>
        <begin position="38"/>
        <end position="72"/>
    </location>
</feature>
<evidence type="ECO:0000256" key="1">
    <source>
        <dbReference type="SAM" id="MobiDB-lite"/>
    </source>
</evidence>
<name>A0A7J5XXL5_DISMA</name>
<dbReference type="EMBL" id="JAAKFY010000020">
    <property type="protein sequence ID" value="KAF3841533.1"/>
    <property type="molecule type" value="Genomic_DNA"/>
</dbReference>
<feature type="region of interest" description="Disordered" evidence="1">
    <location>
        <begin position="357"/>
        <end position="451"/>
    </location>
</feature>
<accession>A0A7J5XXL5</accession>
<dbReference type="Proteomes" id="UP000518266">
    <property type="component" value="Unassembled WGS sequence"/>
</dbReference>
<proteinExistence type="predicted"/>
<protein>
    <recommendedName>
        <fullName evidence="4">Transposase</fullName>
    </recommendedName>
</protein>